<dbReference type="RefSeq" id="WP_185139383.1">
    <property type="nucleotide sequence ID" value="NZ_BORM01000014.1"/>
</dbReference>
<dbReference type="AlphaFoldDB" id="A0A841U703"/>
<dbReference type="EMBL" id="JACJVR010000128">
    <property type="protein sequence ID" value="MBB6695432.1"/>
    <property type="molecule type" value="Genomic_DNA"/>
</dbReference>
<name>A0A841U703_9BACL</name>
<accession>A0A841U703</accession>
<comment type="caution">
    <text evidence="1">The sequence shown here is derived from an EMBL/GenBank/DDBJ whole genome shotgun (WGS) entry which is preliminary data.</text>
</comment>
<sequence>MIRKLAVEMHLPEGKRPGYYAQIVKGIAERVELFDRRKELLVLGSEDDLPPVEELLRRYNAGFETLELLLLPEDGLQRESLYEDVVIETMNGRSYTVWPDVAYFRLTAEGPEAEAAPALLQLQENMVVTVRENERVWHGVERKEDEWVERVAKAYGCGVVWYG</sequence>
<protein>
    <submittedName>
        <fullName evidence="1">Uncharacterized protein</fullName>
    </submittedName>
</protein>
<gene>
    <name evidence="1" type="ORF">H7B90_28955</name>
</gene>
<proteinExistence type="predicted"/>
<keyword evidence="2" id="KW-1185">Reference proteome</keyword>
<reference evidence="1 2" key="1">
    <citation type="submission" date="2020-08" db="EMBL/GenBank/DDBJ databases">
        <title>Cohnella phylogeny.</title>
        <authorList>
            <person name="Dunlap C."/>
        </authorList>
    </citation>
    <scope>NUCLEOTIDE SEQUENCE [LARGE SCALE GENOMIC DNA]</scope>
    <source>
        <strain evidence="1 2">DSM 25239</strain>
    </source>
</reference>
<dbReference type="Proteomes" id="UP000553776">
    <property type="component" value="Unassembled WGS sequence"/>
</dbReference>
<organism evidence="1 2">
    <name type="scientific">Cohnella xylanilytica</name>
    <dbReference type="NCBI Taxonomy" id="557555"/>
    <lineage>
        <taxon>Bacteria</taxon>
        <taxon>Bacillati</taxon>
        <taxon>Bacillota</taxon>
        <taxon>Bacilli</taxon>
        <taxon>Bacillales</taxon>
        <taxon>Paenibacillaceae</taxon>
        <taxon>Cohnella</taxon>
    </lineage>
</organism>
<evidence type="ECO:0000313" key="2">
    <source>
        <dbReference type="Proteomes" id="UP000553776"/>
    </source>
</evidence>
<evidence type="ECO:0000313" key="1">
    <source>
        <dbReference type="EMBL" id="MBB6695432.1"/>
    </source>
</evidence>